<dbReference type="EMBL" id="AAMD01000060">
    <property type="protein sequence ID" value="EAU66256.1"/>
    <property type="molecule type" value="Genomic_DNA"/>
</dbReference>
<proteinExistence type="predicted"/>
<feature type="region of interest" description="Disordered" evidence="1">
    <location>
        <begin position="141"/>
        <end position="186"/>
    </location>
</feature>
<dbReference type="Proteomes" id="UP000032702">
    <property type="component" value="Unassembled WGS sequence"/>
</dbReference>
<feature type="region of interest" description="Disordered" evidence="1">
    <location>
        <begin position="309"/>
        <end position="366"/>
    </location>
</feature>
<protein>
    <submittedName>
        <fullName evidence="2">Uncharacterized protein</fullName>
    </submittedName>
</protein>
<evidence type="ECO:0000313" key="3">
    <source>
        <dbReference type="Proteomes" id="UP000032702"/>
    </source>
</evidence>
<evidence type="ECO:0000256" key="1">
    <source>
        <dbReference type="SAM" id="MobiDB-lite"/>
    </source>
</evidence>
<name>Q090W7_STIAD</name>
<accession>Q090W7</accession>
<reference evidence="2 3" key="1">
    <citation type="submission" date="2006-04" db="EMBL/GenBank/DDBJ databases">
        <authorList>
            <person name="Nierman W.C."/>
        </authorList>
    </citation>
    <scope>NUCLEOTIDE SEQUENCE [LARGE SCALE GENOMIC DNA]</scope>
    <source>
        <strain evidence="2 3">DW4/3-1</strain>
    </source>
</reference>
<feature type="compositionally biased region" description="Basic and acidic residues" evidence="1">
    <location>
        <begin position="309"/>
        <end position="319"/>
    </location>
</feature>
<gene>
    <name evidence="2" type="ORF">STIAU_3811</name>
</gene>
<organism evidence="2 3">
    <name type="scientific">Stigmatella aurantiaca (strain DW4/3-1)</name>
    <dbReference type="NCBI Taxonomy" id="378806"/>
    <lineage>
        <taxon>Bacteria</taxon>
        <taxon>Pseudomonadati</taxon>
        <taxon>Myxococcota</taxon>
        <taxon>Myxococcia</taxon>
        <taxon>Myxococcales</taxon>
        <taxon>Cystobacterineae</taxon>
        <taxon>Archangiaceae</taxon>
        <taxon>Stigmatella</taxon>
    </lineage>
</organism>
<feature type="region of interest" description="Disordered" evidence="1">
    <location>
        <begin position="1"/>
        <end position="62"/>
    </location>
</feature>
<sequence>MFQGGLVWQHQPRGVPGRERQSQLIPPALRPHLQSAGQVRRHARRQQRHGAGQAEGVGGLEAPRGGEAQLLVAEDAQRFSPSPEEERLVARHRAATVRHAHQHHAPGVVWLQRHRGAPLPAEVIRPPEVAPVVVVVGGRSLQPPGAPAERDGAVCLQPRDKEPGDGTPGRERPVGGERRLGDGNELQLERDRPLAQGHRQVPAAVLEAQGVAAETRVRLPGHHPHLCLLEALQVTCPTLRAMGQDDEARHFGWARSGRSRFVHEAEVHQQVQPLRVDDEVLPFLVFRPSPHPRRRPPEVVGACQQLRERGGIGPGREHGPGSASAQQRAKVQRLRRGLGRAGGGGLPRLPQGLQQAHHRAAHGENSQQHQHLALLCRIQGRGRDLLGGGKTGREHLCLQPPRRRDEPQQQVQHGVVLVEPIAQRFKARHGCPPRPHPAVGASASPAQRRRPPGRGPRHKRRAPPWMAPPPGG</sequence>
<feature type="compositionally biased region" description="Basic residues" evidence="1">
    <location>
        <begin position="447"/>
        <end position="462"/>
    </location>
</feature>
<feature type="region of interest" description="Disordered" evidence="1">
    <location>
        <begin position="426"/>
        <end position="472"/>
    </location>
</feature>
<feature type="compositionally biased region" description="Basic and acidic residues" evidence="1">
    <location>
        <begin position="148"/>
        <end position="186"/>
    </location>
</feature>
<dbReference type="AlphaFoldDB" id="Q090W7"/>
<evidence type="ECO:0000313" key="2">
    <source>
        <dbReference type="EMBL" id="EAU66256.1"/>
    </source>
</evidence>
<comment type="caution">
    <text evidence="2">The sequence shown here is derived from an EMBL/GenBank/DDBJ whole genome shotgun (WGS) entry which is preliminary data.</text>
</comment>
<feature type="compositionally biased region" description="Basic residues" evidence="1">
    <location>
        <begin position="39"/>
        <end position="48"/>
    </location>
</feature>